<reference evidence="2 3" key="1">
    <citation type="submission" date="2019-08" db="EMBL/GenBank/DDBJ databases">
        <title>Professor.</title>
        <authorList>
            <person name="Park J.S."/>
        </authorList>
    </citation>
    <scope>NUCLEOTIDE SEQUENCE [LARGE SCALE GENOMIC DNA]</scope>
    <source>
        <strain evidence="2 3">176CP5-101</strain>
    </source>
</reference>
<dbReference type="RefSeq" id="WP_147744342.1">
    <property type="nucleotide sequence ID" value="NZ_VRUR01000002.1"/>
</dbReference>
<keyword evidence="1" id="KW-0812">Transmembrane</keyword>
<proteinExistence type="predicted"/>
<organism evidence="2 3">
    <name type="scientific">Flagellimonas hymeniacidonis</name>
    <dbReference type="NCBI Taxonomy" id="2603628"/>
    <lineage>
        <taxon>Bacteria</taxon>
        <taxon>Pseudomonadati</taxon>
        <taxon>Bacteroidota</taxon>
        <taxon>Flavobacteriia</taxon>
        <taxon>Flavobacteriales</taxon>
        <taxon>Flavobacteriaceae</taxon>
        <taxon>Flagellimonas</taxon>
    </lineage>
</organism>
<keyword evidence="1" id="KW-1133">Transmembrane helix</keyword>
<dbReference type="AlphaFoldDB" id="A0A5C8V1Z6"/>
<dbReference type="EMBL" id="VRUR01000002">
    <property type="protein sequence ID" value="TXN35610.1"/>
    <property type="molecule type" value="Genomic_DNA"/>
</dbReference>
<evidence type="ECO:0000313" key="2">
    <source>
        <dbReference type="EMBL" id="TXN35610.1"/>
    </source>
</evidence>
<protein>
    <submittedName>
        <fullName evidence="2">Uncharacterized protein</fullName>
    </submittedName>
</protein>
<evidence type="ECO:0000256" key="1">
    <source>
        <dbReference type="SAM" id="Phobius"/>
    </source>
</evidence>
<keyword evidence="3" id="KW-1185">Reference proteome</keyword>
<name>A0A5C8V1Z6_9FLAO</name>
<evidence type="ECO:0000313" key="3">
    <source>
        <dbReference type="Proteomes" id="UP000321456"/>
    </source>
</evidence>
<dbReference type="Proteomes" id="UP000321456">
    <property type="component" value="Unassembled WGS sequence"/>
</dbReference>
<accession>A0A5C8V1Z6</accession>
<gene>
    <name evidence="2" type="ORF">FVB32_13610</name>
</gene>
<comment type="caution">
    <text evidence="2">The sequence shown here is derived from an EMBL/GenBank/DDBJ whole genome shotgun (WGS) entry which is preliminary data.</text>
</comment>
<keyword evidence="1" id="KW-0472">Membrane</keyword>
<feature type="transmembrane region" description="Helical" evidence="1">
    <location>
        <begin position="7"/>
        <end position="23"/>
    </location>
</feature>
<sequence length="231" mass="26471">MKRILKVIGILFLGGLLFLWYIHEPLPEENSSAQADMLAHKMLNALDYQRYKNTRFLEWSYRNGANQYKWDKENGVVEVKWDEFLVLLDLVNTTRSKVMKSGKSISQQKESNEIAKALKMFNNDSFWLVAPYKVFDKGTTRSIVMLDDGSQGLLVSYSQGGTTPGDHYLWKLNPDGFPNSFKMWVKIIPIGGIEATWDDWKVMESGAYLPQSHQLGPLTLDMGNIKGYQSF</sequence>